<dbReference type="Pfam" id="PF13499">
    <property type="entry name" value="EF-hand_7"/>
    <property type="match status" value="1"/>
</dbReference>
<evidence type="ECO:0000313" key="4">
    <source>
        <dbReference type="EMBL" id="RKP27146.1"/>
    </source>
</evidence>
<proteinExistence type="predicted"/>
<name>A0A4P9Z3U4_9FUNG</name>
<organism evidence="4 5">
    <name type="scientific">Syncephalis pseudoplumigaleata</name>
    <dbReference type="NCBI Taxonomy" id="1712513"/>
    <lineage>
        <taxon>Eukaryota</taxon>
        <taxon>Fungi</taxon>
        <taxon>Fungi incertae sedis</taxon>
        <taxon>Zoopagomycota</taxon>
        <taxon>Zoopagomycotina</taxon>
        <taxon>Zoopagomycetes</taxon>
        <taxon>Zoopagales</taxon>
        <taxon>Piptocephalidaceae</taxon>
        <taxon>Syncephalis</taxon>
    </lineage>
</organism>
<dbReference type="CDD" id="cd00051">
    <property type="entry name" value="EFh"/>
    <property type="match status" value="1"/>
</dbReference>
<dbReference type="Pfam" id="PF13202">
    <property type="entry name" value="EF-hand_5"/>
    <property type="match status" value="1"/>
</dbReference>
<dbReference type="GO" id="GO:0016460">
    <property type="term" value="C:myosin II complex"/>
    <property type="evidence" value="ECO:0007669"/>
    <property type="project" value="TreeGrafter"/>
</dbReference>
<evidence type="ECO:0000256" key="2">
    <source>
        <dbReference type="ARBA" id="ARBA00022837"/>
    </source>
</evidence>
<keyword evidence="2" id="KW-0106">Calcium</keyword>
<dbReference type="PROSITE" id="PS50222">
    <property type="entry name" value="EF_HAND_2"/>
    <property type="match status" value="3"/>
</dbReference>
<protein>
    <recommendedName>
        <fullName evidence="3">EF-hand domain-containing protein</fullName>
    </recommendedName>
</protein>
<dbReference type="Proteomes" id="UP000278143">
    <property type="component" value="Unassembled WGS sequence"/>
</dbReference>
<dbReference type="PROSITE" id="PS00018">
    <property type="entry name" value="EF_HAND_1"/>
    <property type="match status" value="2"/>
</dbReference>
<evidence type="ECO:0000256" key="1">
    <source>
        <dbReference type="ARBA" id="ARBA00022737"/>
    </source>
</evidence>
<dbReference type="FunFam" id="1.10.238.10:FF:000001">
    <property type="entry name" value="Calmodulin 1"/>
    <property type="match status" value="1"/>
</dbReference>
<dbReference type="PANTHER" id="PTHR23048">
    <property type="entry name" value="MYOSIN LIGHT CHAIN 1, 3"/>
    <property type="match status" value="1"/>
</dbReference>
<dbReference type="GO" id="GO:0005509">
    <property type="term" value="F:calcium ion binding"/>
    <property type="evidence" value="ECO:0007669"/>
    <property type="project" value="InterPro"/>
</dbReference>
<dbReference type="InterPro" id="IPR050230">
    <property type="entry name" value="CALM/Myosin/TropC-like"/>
</dbReference>
<dbReference type="SMART" id="SM00054">
    <property type="entry name" value="EFh"/>
    <property type="match status" value="3"/>
</dbReference>
<dbReference type="PANTHER" id="PTHR23048:SF0">
    <property type="entry name" value="CALMODULIN LIKE 3"/>
    <property type="match status" value="1"/>
</dbReference>
<keyword evidence="1" id="KW-0677">Repeat</keyword>
<dbReference type="OrthoDB" id="26525at2759"/>
<feature type="domain" description="EF-hand" evidence="3">
    <location>
        <begin position="86"/>
        <end position="121"/>
    </location>
</feature>
<dbReference type="EMBL" id="KZ989261">
    <property type="protein sequence ID" value="RKP27146.1"/>
    <property type="molecule type" value="Genomic_DNA"/>
</dbReference>
<feature type="domain" description="EF-hand" evidence="3">
    <location>
        <begin position="123"/>
        <end position="158"/>
    </location>
</feature>
<evidence type="ECO:0000259" key="3">
    <source>
        <dbReference type="PROSITE" id="PS50222"/>
    </source>
</evidence>
<sequence>MTADQLSQSQAERVREAFHDLDVDGSGKLSFDALLTLFEMLHVPTDADDLAQVVGQQAREANQFDVEAAQAAYAGLNKMALQRQHEREMQLRHAFKVHDRDQDGKVTAEELQRIMTEVTQEHYTMEEAAQLVSLLDTDGNGYIDVDELLGLVKSRRPVEAS</sequence>
<dbReference type="InterPro" id="IPR002048">
    <property type="entry name" value="EF_hand_dom"/>
</dbReference>
<dbReference type="InterPro" id="IPR018247">
    <property type="entry name" value="EF_Hand_1_Ca_BS"/>
</dbReference>
<dbReference type="AlphaFoldDB" id="A0A4P9Z3U4"/>
<accession>A0A4P9Z3U4</accession>
<keyword evidence="5" id="KW-1185">Reference proteome</keyword>
<dbReference type="SUPFAM" id="SSF47473">
    <property type="entry name" value="EF-hand"/>
    <property type="match status" value="1"/>
</dbReference>
<evidence type="ECO:0000313" key="5">
    <source>
        <dbReference type="Proteomes" id="UP000278143"/>
    </source>
</evidence>
<dbReference type="Gene3D" id="1.10.238.10">
    <property type="entry name" value="EF-hand"/>
    <property type="match status" value="2"/>
</dbReference>
<reference evidence="5" key="1">
    <citation type="journal article" date="2018" name="Nat. Microbiol.">
        <title>Leveraging single-cell genomics to expand the fungal tree of life.</title>
        <authorList>
            <person name="Ahrendt S.R."/>
            <person name="Quandt C.A."/>
            <person name="Ciobanu D."/>
            <person name="Clum A."/>
            <person name="Salamov A."/>
            <person name="Andreopoulos B."/>
            <person name="Cheng J.F."/>
            <person name="Woyke T."/>
            <person name="Pelin A."/>
            <person name="Henrissat B."/>
            <person name="Reynolds N.K."/>
            <person name="Benny G.L."/>
            <person name="Smith M.E."/>
            <person name="James T.Y."/>
            <person name="Grigoriev I.V."/>
        </authorList>
    </citation>
    <scope>NUCLEOTIDE SEQUENCE [LARGE SCALE GENOMIC DNA]</scope>
    <source>
        <strain evidence="5">Benny S71-1</strain>
    </source>
</reference>
<feature type="domain" description="EF-hand" evidence="3">
    <location>
        <begin position="9"/>
        <end position="44"/>
    </location>
</feature>
<dbReference type="InterPro" id="IPR011992">
    <property type="entry name" value="EF-hand-dom_pair"/>
</dbReference>
<gene>
    <name evidence="4" type="ORF">SYNPS1DRAFT_27188</name>
</gene>